<dbReference type="Pfam" id="PF07679">
    <property type="entry name" value="I-set"/>
    <property type="match status" value="1"/>
</dbReference>
<dbReference type="EMBL" id="CABIJS010000110">
    <property type="protein sequence ID" value="VUZ42963.1"/>
    <property type="molecule type" value="Genomic_DNA"/>
</dbReference>
<dbReference type="InterPro" id="IPR007110">
    <property type="entry name" value="Ig-like_dom"/>
</dbReference>
<dbReference type="AlphaFoldDB" id="A0A564Y8U7"/>
<sequence length="101" mass="11631">ATSVPPQFTGIYRTEHRRDLICHKRTFSPGQLPPQFTQPLHNAAATEGQMVRLQCRVLGRPRPQIEWFKDGVPLTSTPNYTVRSDGDSHWIEFSDIYLNDH</sequence>
<evidence type="ECO:0000313" key="3">
    <source>
        <dbReference type="Proteomes" id="UP000321570"/>
    </source>
</evidence>
<dbReference type="InterPro" id="IPR013783">
    <property type="entry name" value="Ig-like_fold"/>
</dbReference>
<feature type="non-terminal residue" evidence="2">
    <location>
        <position position="1"/>
    </location>
</feature>
<feature type="non-terminal residue" evidence="2">
    <location>
        <position position="101"/>
    </location>
</feature>
<evidence type="ECO:0000313" key="2">
    <source>
        <dbReference type="EMBL" id="VUZ42963.1"/>
    </source>
</evidence>
<evidence type="ECO:0000259" key="1">
    <source>
        <dbReference type="PROSITE" id="PS50835"/>
    </source>
</evidence>
<accession>A0A564Y8U7</accession>
<organism evidence="2 3">
    <name type="scientific">Hymenolepis diminuta</name>
    <name type="common">Rat tapeworm</name>
    <dbReference type="NCBI Taxonomy" id="6216"/>
    <lineage>
        <taxon>Eukaryota</taxon>
        <taxon>Metazoa</taxon>
        <taxon>Spiralia</taxon>
        <taxon>Lophotrochozoa</taxon>
        <taxon>Platyhelminthes</taxon>
        <taxon>Cestoda</taxon>
        <taxon>Eucestoda</taxon>
        <taxon>Cyclophyllidea</taxon>
        <taxon>Hymenolepididae</taxon>
        <taxon>Hymenolepis</taxon>
    </lineage>
</organism>
<reference evidence="2 3" key="1">
    <citation type="submission" date="2019-07" db="EMBL/GenBank/DDBJ databases">
        <authorList>
            <person name="Jastrzebski P J."/>
            <person name="Paukszto L."/>
            <person name="Jastrzebski P J."/>
        </authorList>
    </citation>
    <scope>NUCLEOTIDE SEQUENCE [LARGE SCALE GENOMIC DNA]</scope>
    <source>
        <strain evidence="2 3">WMS-il1</strain>
    </source>
</reference>
<proteinExistence type="predicted"/>
<dbReference type="InterPro" id="IPR013098">
    <property type="entry name" value="Ig_I-set"/>
</dbReference>
<dbReference type="InterPro" id="IPR036179">
    <property type="entry name" value="Ig-like_dom_sf"/>
</dbReference>
<protein>
    <recommendedName>
        <fullName evidence="1">Ig-like domain-containing protein</fullName>
    </recommendedName>
</protein>
<dbReference type="SUPFAM" id="SSF48726">
    <property type="entry name" value="Immunoglobulin"/>
    <property type="match status" value="1"/>
</dbReference>
<dbReference type="Gene3D" id="2.60.40.10">
    <property type="entry name" value="Immunoglobulins"/>
    <property type="match status" value="1"/>
</dbReference>
<dbReference type="Proteomes" id="UP000321570">
    <property type="component" value="Unassembled WGS sequence"/>
</dbReference>
<dbReference type="PANTHER" id="PTHR47633">
    <property type="entry name" value="IMMUNOGLOBULIN"/>
    <property type="match status" value="1"/>
</dbReference>
<gene>
    <name evidence="2" type="ORF">WMSIL1_LOCUS3541</name>
</gene>
<dbReference type="PROSITE" id="PS50835">
    <property type="entry name" value="IG_LIKE"/>
    <property type="match status" value="1"/>
</dbReference>
<feature type="domain" description="Ig-like" evidence="1">
    <location>
        <begin position="34"/>
        <end position="71"/>
    </location>
</feature>
<name>A0A564Y8U7_HYMDI</name>
<keyword evidence="3" id="KW-1185">Reference proteome</keyword>